<dbReference type="AlphaFoldDB" id="A0A2N5RVM1"/>
<evidence type="ECO:0000313" key="4">
    <source>
        <dbReference type="Proteomes" id="UP000235392"/>
    </source>
</evidence>
<feature type="domain" description="Transcription regulator Rua1 C-terminal" evidence="2">
    <location>
        <begin position="672"/>
        <end position="794"/>
    </location>
</feature>
<feature type="compositionally biased region" description="Polar residues" evidence="1">
    <location>
        <begin position="136"/>
        <end position="147"/>
    </location>
</feature>
<feature type="compositionally biased region" description="Polar residues" evidence="1">
    <location>
        <begin position="327"/>
        <end position="336"/>
    </location>
</feature>
<name>A0A2N5RVM1_9BASI</name>
<evidence type="ECO:0000313" key="3">
    <source>
        <dbReference type="EMBL" id="PLW05045.1"/>
    </source>
</evidence>
<accession>A0A2N5RVM1</accession>
<feature type="region of interest" description="Disordered" evidence="1">
    <location>
        <begin position="220"/>
        <end position="283"/>
    </location>
</feature>
<dbReference type="PANTHER" id="PTHR28125:SF2">
    <property type="entry name" value="MEIOTIC EXPRESSION UP-REGULATED PROTEIN 26"/>
    <property type="match status" value="1"/>
</dbReference>
<feature type="region of interest" description="Disordered" evidence="1">
    <location>
        <begin position="112"/>
        <end position="147"/>
    </location>
</feature>
<dbReference type="EMBL" id="PGCI01001411">
    <property type="protein sequence ID" value="PLW05045.1"/>
    <property type="molecule type" value="Genomic_DNA"/>
</dbReference>
<evidence type="ECO:0000259" key="2">
    <source>
        <dbReference type="Pfam" id="PF14616"/>
    </source>
</evidence>
<gene>
    <name evidence="3" type="ORF">PCASD_26676</name>
</gene>
<dbReference type="InterPro" id="IPR028012">
    <property type="entry name" value="Rua1_C"/>
</dbReference>
<dbReference type="Pfam" id="PF14616">
    <property type="entry name" value="Rua1_C"/>
    <property type="match status" value="1"/>
</dbReference>
<feature type="region of interest" description="Disordered" evidence="1">
    <location>
        <begin position="868"/>
        <end position="954"/>
    </location>
</feature>
<reference evidence="3 4" key="1">
    <citation type="submission" date="2017-11" db="EMBL/GenBank/DDBJ databases">
        <title>De novo assembly and phasing of dikaryotic genomes from two isolates of Puccinia coronata f. sp. avenae, the causal agent of oat crown rust.</title>
        <authorList>
            <person name="Miller M.E."/>
            <person name="Zhang Y."/>
            <person name="Omidvar V."/>
            <person name="Sperschneider J."/>
            <person name="Schwessinger B."/>
            <person name="Raley C."/>
            <person name="Palmer J.M."/>
            <person name="Garnica D."/>
            <person name="Upadhyaya N."/>
            <person name="Rathjen J."/>
            <person name="Taylor J.M."/>
            <person name="Park R.F."/>
            <person name="Dodds P.N."/>
            <person name="Hirsch C.D."/>
            <person name="Kianian S.F."/>
            <person name="Figueroa M."/>
        </authorList>
    </citation>
    <scope>NUCLEOTIDE SEQUENCE [LARGE SCALE GENOMIC DNA]</scope>
    <source>
        <strain evidence="3">12SD80</strain>
    </source>
</reference>
<feature type="compositionally biased region" description="Low complexity" evidence="1">
    <location>
        <begin position="872"/>
        <end position="886"/>
    </location>
</feature>
<feature type="region of interest" description="Disordered" evidence="1">
    <location>
        <begin position="325"/>
        <end position="383"/>
    </location>
</feature>
<feature type="region of interest" description="Disordered" evidence="1">
    <location>
        <begin position="1"/>
        <end position="91"/>
    </location>
</feature>
<dbReference type="Proteomes" id="UP000235392">
    <property type="component" value="Unassembled WGS sequence"/>
</dbReference>
<feature type="compositionally biased region" description="Polar residues" evidence="1">
    <location>
        <begin position="255"/>
        <end position="269"/>
    </location>
</feature>
<dbReference type="PANTHER" id="PTHR28125">
    <property type="entry name" value="MEIOTIC EXPRESSION UP-REGULATED PROTEIN 26"/>
    <property type="match status" value="1"/>
</dbReference>
<organism evidence="3 4">
    <name type="scientific">Puccinia coronata f. sp. avenae</name>
    <dbReference type="NCBI Taxonomy" id="200324"/>
    <lineage>
        <taxon>Eukaryota</taxon>
        <taxon>Fungi</taxon>
        <taxon>Dikarya</taxon>
        <taxon>Basidiomycota</taxon>
        <taxon>Pucciniomycotina</taxon>
        <taxon>Pucciniomycetes</taxon>
        <taxon>Pucciniales</taxon>
        <taxon>Pucciniaceae</taxon>
        <taxon>Puccinia</taxon>
    </lineage>
</organism>
<comment type="caution">
    <text evidence="3">The sequence shown here is derived from an EMBL/GenBank/DDBJ whole genome shotgun (WGS) entry which is preliminary data.</text>
</comment>
<feature type="compositionally biased region" description="Low complexity" evidence="1">
    <location>
        <begin position="220"/>
        <end position="232"/>
    </location>
</feature>
<sequence>MSASSAATQPTTTTTVTPTLLHPHPLTADPAYIHEPNDHPHLIMNNADACIHPSYRPFPQQEEQHPSHHPPPPPDHHHSPITPHTESSPDTFFASHKAHRSFRGVVEKFHQGPSANNQLDRSFNPTQWNHWPLQPQDPNKSNPLHGNHQVLDSQRIIASNEPTPKHQDFPLPAAPYRTRSLVHRLINRTDQIEPTSHLQPSDSSSTQPFFYDCLSSSQFSSSRSASHSNSSSINPPLPDLRSVLNRHEEPPANPQPIQSSTTPFDSNPNRNRDGLPSNSHHLLNSPELKTAQVQPNTHQAGSIQYAQLNKHQDHAETAATDLFEPQPDTQQSTLPQSSKAANKTTTNNPSTKRTTPQKGKVDLNRPLDQSSSDPPNQHHPPSEDAASILLTLSRHEPPKHGMSLRRGRGGAGSRADSQQTEPSDPRSLPLPTPNEPRYRTRSQINEELPLDNQAVVNQNSSLVPISYPNHEFHPGTNSAINNQPQSHILPSSLGYGFPTGHHQNLISVSGSTSASTCTSRSNTGDGSTLNNMTPNHELAFSFYNVVGKPQTSLPGRPHLKASGVSTPLSMAHSSMANSLIHGGVGMMDDDAKSSFSISTQATSLISPPGYFTRRTFPPEVPIDPHFPRLYRSFFVPSAFGDREPIKSQAESYKISVMKTPPNSNFNTPAHGYLDLYTPRYVKGVGAEKLGLCCICAEPKDRGGGDAALWLKMKVSSYSYHLSFFHGINNADGLPFSPPVEIRLVKRCHVAANEKLELKEGRCHQCNKWVPMEGVKMQEVKVPELFWWKHAKSCHKSRLAGECHVHIPDEIFDLVTRQQPNASGSLYNGAGGYLPMSSCSTPYSYFSPNDLPLSNSPYGSRCHAASPAPTCASSVSHSGGSRVHPSVAAQRASAGRVYKRKASNSSLSGRRRTDSFAADPTGSPQPSTTWPPGLLNPPPGSLRRSPPGTPRLPLNPCLSTIIPPNTPSHPRPHTPLIPCPMAAKPAVLICSTRQETRHTQAHDSIQPPSTCL</sequence>
<feature type="compositionally biased region" description="Low complexity" evidence="1">
    <location>
        <begin position="337"/>
        <end position="356"/>
    </location>
</feature>
<feature type="compositionally biased region" description="Polar residues" evidence="1">
    <location>
        <begin position="113"/>
        <end position="129"/>
    </location>
</feature>
<evidence type="ECO:0000256" key="1">
    <source>
        <dbReference type="SAM" id="MobiDB-lite"/>
    </source>
</evidence>
<proteinExistence type="predicted"/>
<feature type="compositionally biased region" description="Low complexity" evidence="1">
    <location>
        <begin position="1"/>
        <end position="31"/>
    </location>
</feature>
<feature type="region of interest" description="Disordered" evidence="1">
    <location>
        <begin position="396"/>
        <end position="438"/>
    </location>
</feature>
<feature type="compositionally biased region" description="Low complexity" evidence="1">
    <location>
        <begin position="940"/>
        <end position="953"/>
    </location>
</feature>
<protein>
    <recommendedName>
        <fullName evidence="2">Transcription regulator Rua1 C-terminal domain-containing protein</fullName>
    </recommendedName>
</protein>